<comment type="caution">
    <text evidence="2">The sequence shown here is derived from an EMBL/GenBank/DDBJ whole genome shotgun (WGS) entry which is preliminary data.</text>
</comment>
<feature type="signal peptide" evidence="1">
    <location>
        <begin position="1"/>
        <end position="22"/>
    </location>
</feature>
<evidence type="ECO:0000313" key="2">
    <source>
        <dbReference type="EMBL" id="EAP78235.1"/>
    </source>
</evidence>
<name>A3SLK4_ROSNI</name>
<protein>
    <submittedName>
        <fullName evidence="2">Uncharacterized protein</fullName>
    </submittedName>
</protein>
<keyword evidence="3" id="KW-1185">Reference proteome</keyword>
<accession>A3SLK4</accession>
<evidence type="ECO:0000256" key="1">
    <source>
        <dbReference type="SAM" id="SignalP"/>
    </source>
</evidence>
<dbReference type="HOGENOM" id="CLU_2303910_0_0_5"/>
<organism evidence="2 3">
    <name type="scientific">Roseovarius nubinhibens (strain ATCC BAA-591 / DSM 15170 / ISM)</name>
    <dbReference type="NCBI Taxonomy" id="89187"/>
    <lineage>
        <taxon>Bacteria</taxon>
        <taxon>Pseudomonadati</taxon>
        <taxon>Pseudomonadota</taxon>
        <taxon>Alphaproteobacteria</taxon>
        <taxon>Rhodobacterales</taxon>
        <taxon>Roseobacteraceae</taxon>
        <taxon>Roseovarius</taxon>
    </lineage>
</organism>
<reference evidence="2 3" key="1">
    <citation type="submission" date="2005-12" db="EMBL/GenBank/DDBJ databases">
        <authorList>
            <person name="Moran M.A."/>
            <person name="Ferriera S."/>
            <person name="Johnson J."/>
            <person name="Kravitz S."/>
            <person name="Halpern A."/>
            <person name="Remington K."/>
            <person name="Beeson K."/>
            <person name="Tran B."/>
            <person name="Rogers Y.-H."/>
            <person name="Friedman R."/>
            <person name="Venter J.C."/>
        </authorList>
    </citation>
    <scope>NUCLEOTIDE SEQUENCE [LARGE SCALE GENOMIC DNA]</scope>
    <source>
        <strain evidence="3">ATCC BAA-591 / DSM 15170 / ISM</strain>
    </source>
</reference>
<dbReference type="RefSeq" id="WP_009813635.1">
    <property type="nucleotide sequence ID" value="NZ_CH724156.1"/>
</dbReference>
<keyword evidence="1" id="KW-0732">Signal</keyword>
<gene>
    <name evidence="2" type="ORF">ISM_08060</name>
</gene>
<feature type="chain" id="PRO_5002659246" evidence="1">
    <location>
        <begin position="23"/>
        <end position="100"/>
    </location>
</feature>
<evidence type="ECO:0000313" key="3">
    <source>
        <dbReference type="Proteomes" id="UP000005954"/>
    </source>
</evidence>
<sequence length="100" mass="10714">MRSLLILALIVMTGLMSAPVVAQEQPAVDAMSMSEPHECCGASEMGAGPSVCAACLVLPEDWHAARFGAERRFEFFAARLVQNGRSSLPPLRPPRGVLFS</sequence>
<proteinExistence type="predicted"/>
<dbReference type="EMBL" id="AALY01000001">
    <property type="protein sequence ID" value="EAP78235.1"/>
    <property type="molecule type" value="Genomic_DNA"/>
</dbReference>
<dbReference type="AlphaFoldDB" id="A3SLK4"/>
<dbReference type="Proteomes" id="UP000005954">
    <property type="component" value="Unassembled WGS sequence"/>
</dbReference>